<protein>
    <submittedName>
        <fullName evidence="1">Uncharacterized protein</fullName>
    </submittedName>
</protein>
<accession>A0AAE3NX37</accession>
<proteinExistence type="predicted"/>
<dbReference type="Proteomes" id="UP001220964">
    <property type="component" value="Unassembled WGS sequence"/>
</dbReference>
<name>A0AAE3NX37_9RHOB</name>
<dbReference type="EMBL" id="JARGYC010000053">
    <property type="protein sequence ID" value="MDF0602550.1"/>
    <property type="molecule type" value="Genomic_DNA"/>
</dbReference>
<evidence type="ECO:0000313" key="2">
    <source>
        <dbReference type="Proteomes" id="UP001220964"/>
    </source>
</evidence>
<sequence length="150" mass="17551">MRLPRFPYQELMDRRPKRIMSRSRVVEIVDAASYLREKIARVEAPVDALDVLQYHFPEGANWIPDDQYFELRNGSMMDVPAFCDFADSITMLYIKESVWIALNSHDPIDPARIDANECIGHELGHIVLERFPINLHRIRRRRSSFRIPGA</sequence>
<comment type="caution">
    <text evidence="1">The sequence shown here is derived from an EMBL/GenBank/DDBJ whole genome shotgun (WGS) entry which is preliminary data.</text>
</comment>
<keyword evidence="2" id="KW-1185">Reference proteome</keyword>
<dbReference type="AlphaFoldDB" id="A0AAE3NX37"/>
<dbReference type="RefSeq" id="WP_275568678.1">
    <property type="nucleotide sequence ID" value="NZ_JARGYC010000053.1"/>
</dbReference>
<evidence type="ECO:0000313" key="1">
    <source>
        <dbReference type="EMBL" id="MDF0602550.1"/>
    </source>
</evidence>
<organism evidence="1 2">
    <name type="scientific">Psychromarinibacter sediminicola</name>
    <dbReference type="NCBI Taxonomy" id="3033385"/>
    <lineage>
        <taxon>Bacteria</taxon>
        <taxon>Pseudomonadati</taxon>
        <taxon>Pseudomonadota</taxon>
        <taxon>Alphaproteobacteria</taxon>
        <taxon>Rhodobacterales</taxon>
        <taxon>Paracoccaceae</taxon>
        <taxon>Psychromarinibacter</taxon>
    </lineage>
</organism>
<gene>
    <name evidence="1" type="ORF">P1J78_17565</name>
</gene>
<reference evidence="1" key="1">
    <citation type="submission" date="2023-03" db="EMBL/GenBank/DDBJ databases">
        <title>Multiphase analysis and comparison of six strains from genera Psychromarinibacter, Lutimaribacter, and Maritimibacter, including a novel species: Psychromarinibacter sediminicola sp. nov.</title>
        <authorList>
            <person name="Wang Y.-H."/>
            <person name="Ye M.-Q."/>
            <person name="Du Z.-J."/>
        </authorList>
    </citation>
    <scope>NUCLEOTIDE SEQUENCE</scope>
    <source>
        <strain evidence="1">C21-152</strain>
    </source>
</reference>